<organism evidence="2 3">
    <name type="scientific">Clostridium gallinarum</name>
    <dbReference type="NCBI Taxonomy" id="2762246"/>
    <lineage>
        <taxon>Bacteria</taxon>
        <taxon>Bacillati</taxon>
        <taxon>Bacillota</taxon>
        <taxon>Clostridia</taxon>
        <taxon>Eubacteriales</taxon>
        <taxon>Clostridiaceae</taxon>
        <taxon>Clostridium</taxon>
    </lineage>
</organism>
<sequence length="138" mass="16068">MVGFDVRGMMKDDLEGIFKLNSEGSFSLINYQNDDKEHKILVAQLNDDIVGYIKYEILKGKNFKKGLIIKELVVDENYRGLGVGHQLMIEAEKVAKNYSIASLVILNNNYLEEEVIFYKRQGFNLNLDSRYEKKYYIQ</sequence>
<evidence type="ECO:0000313" key="3">
    <source>
        <dbReference type="Proteomes" id="UP000640335"/>
    </source>
</evidence>
<dbReference type="SUPFAM" id="SSF55729">
    <property type="entry name" value="Acyl-CoA N-acyltransferases (Nat)"/>
    <property type="match status" value="1"/>
</dbReference>
<dbReference type="CDD" id="cd04301">
    <property type="entry name" value="NAT_SF"/>
    <property type="match status" value="1"/>
</dbReference>
<evidence type="ECO:0000259" key="1">
    <source>
        <dbReference type="PROSITE" id="PS51186"/>
    </source>
</evidence>
<dbReference type="RefSeq" id="WP_191750525.1">
    <property type="nucleotide sequence ID" value="NZ_JACSQZ010000044.1"/>
</dbReference>
<accession>A0ABR8Q5S4</accession>
<dbReference type="InterPro" id="IPR000182">
    <property type="entry name" value="GNAT_dom"/>
</dbReference>
<gene>
    <name evidence="2" type="ORF">H9660_11495</name>
</gene>
<protein>
    <submittedName>
        <fullName evidence="2">GNAT family N-acetyltransferase</fullName>
    </submittedName>
</protein>
<keyword evidence="3" id="KW-1185">Reference proteome</keyword>
<comment type="caution">
    <text evidence="2">The sequence shown here is derived from an EMBL/GenBank/DDBJ whole genome shotgun (WGS) entry which is preliminary data.</text>
</comment>
<dbReference type="Proteomes" id="UP000640335">
    <property type="component" value="Unassembled WGS sequence"/>
</dbReference>
<dbReference type="PROSITE" id="PS51186">
    <property type="entry name" value="GNAT"/>
    <property type="match status" value="1"/>
</dbReference>
<dbReference type="InterPro" id="IPR016181">
    <property type="entry name" value="Acyl_CoA_acyltransferase"/>
</dbReference>
<name>A0ABR8Q5S4_9CLOT</name>
<evidence type="ECO:0000313" key="2">
    <source>
        <dbReference type="EMBL" id="MBD7915770.1"/>
    </source>
</evidence>
<dbReference type="EMBL" id="JACSQZ010000044">
    <property type="protein sequence ID" value="MBD7915770.1"/>
    <property type="molecule type" value="Genomic_DNA"/>
</dbReference>
<dbReference type="Gene3D" id="3.40.630.30">
    <property type="match status" value="1"/>
</dbReference>
<feature type="domain" description="N-acetyltransferase" evidence="1">
    <location>
        <begin position="4"/>
        <end position="138"/>
    </location>
</feature>
<reference evidence="2 3" key="1">
    <citation type="submission" date="2020-08" db="EMBL/GenBank/DDBJ databases">
        <title>A Genomic Blueprint of the Chicken Gut Microbiome.</title>
        <authorList>
            <person name="Gilroy R."/>
            <person name="Ravi A."/>
            <person name="Getino M."/>
            <person name="Pursley I."/>
            <person name="Horton D.L."/>
            <person name="Alikhan N.-F."/>
            <person name="Baker D."/>
            <person name="Gharbi K."/>
            <person name="Hall N."/>
            <person name="Watson M."/>
            <person name="Adriaenssens E.M."/>
            <person name="Foster-Nyarko E."/>
            <person name="Jarju S."/>
            <person name="Secka A."/>
            <person name="Antonio M."/>
            <person name="Oren A."/>
            <person name="Chaudhuri R."/>
            <person name="La Ragione R.M."/>
            <person name="Hildebrand F."/>
            <person name="Pallen M.J."/>
        </authorList>
    </citation>
    <scope>NUCLEOTIDE SEQUENCE [LARGE SCALE GENOMIC DNA]</scope>
    <source>
        <strain evidence="2 3">Sa3CUN1</strain>
    </source>
</reference>
<proteinExistence type="predicted"/>
<dbReference type="Pfam" id="PF13508">
    <property type="entry name" value="Acetyltransf_7"/>
    <property type="match status" value="1"/>
</dbReference>